<protein>
    <recommendedName>
        <fullName evidence="1">Serine-threonine/tyrosine-protein kinase catalytic domain-containing protein</fullName>
    </recommendedName>
</protein>
<feature type="domain" description="Serine-threonine/tyrosine-protein kinase catalytic" evidence="1">
    <location>
        <begin position="18"/>
        <end position="58"/>
    </location>
</feature>
<evidence type="ECO:0000313" key="3">
    <source>
        <dbReference type="Proteomes" id="UP000054248"/>
    </source>
</evidence>
<proteinExistence type="predicted"/>
<dbReference type="Proteomes" id="UP000054248">
    <property type="component" value="Unassembled WGS sequence"/>
</dbReference>
<dbReference type="SUPFAM" id="SSF56112">
    <property type="entry name" value="Protein kinase-like (PK-like)"/>
    <property type="match status" value="1"/>
</dbReference>
<dbReference type="InterPro" id="IPR001245">
    <property type="entry name" value="Ser-Thr/Tyr_kinase_cat_dom"/>
</dbReference>
<dbReference type="AlphaFoldDB" id="A0A0C3QHJ1"/>
<dbReference type="HOGENOM" id="CLU_2672921_0_0_1"/>
<organism evidence="2 3">
    <name type="scientific">Tulasnella calospora MUT 4182</name>
    <dbReference type="NCBI Taxonomy" id="1051891"/>
    <lineage>
        <taxon>Eukaryota</taxon>
        <taxon>Fungi</taxon>
        <taxon>Dikarya</taxon>
        <taxon>Basidiomycota</taxon>
        <taxon>Agaricomycotina</taxon>
        <taxon>Agaricomycetes</taxon>
        <taxon>Cantharellales</taxon>
        <taxon>Tulasnellaceae</taxon>
        <taxon>Tulasnella</taxon>
    </lineage>
</organism>
<reference evidence="2 3" key="1">
    <citation type="submission" date="2014-04" db="EMBL/GenBank/DDBJ databases">
        <authorList>
            <consortium name="DOE Joint Genome Institute"/>
            <person name="Kuo A."/>
            <person name="Girlanda M."/>
            <person name="Perotto S."/>
            <person name="Kohler A."/>
            <person name="Nagy L.G."/>
            <person name="Floudas D."/>
            <person name="Copeland A."/>
            <person name="Barry K.W."/>
            <person name="Cichocki N."/>
            <person name="Veneault-Fourrey C."/>
            <person name="LaButti K."/>
            <person name="Lindquist E.A."/>
            <person name="Lipzen A."/>
            <person name="Lundell T."/>
            <person name="Morin E."/>
            <person name="Murat C."/>
            <person name="Sun H."/>
            <person name="Tunlid A."/>
            <person name="Henrissat B."/>
            <person name="Grigoriev I.V."/>
            <person name="Hibbett D.S."/>
            <person name="Martin F."/>
            <person name="Nordberg H.P."/>
            <person name="Cantor M.N."/>
            <person name="Hua S.X."/>
        </authorList>
    </citation>
    <scope>NUCLEOTIDE SEQUENCE [LARGE SCALE GENOMIC DNA]</scope>
    <source>
        <strain evidence="2 3">MUT 4182</strain>
    </source>
</reference>
<dbReference type="EMBL" id="KN822964">
    <property type="protein sequence ID" value="KIO31305.1"/>
    <property type="molecule type" value="Genomic_DNA"/>
</dbReference>
<accession>A0A0C3QHJ1</accession>
<keyword evidence="3" id="KW-1185">Reference proteome</keyword>
<dbReference type="GO" id="GO:0004672">
    <property type="term" value="F:protein kinase activity"/>
    <property type="evidence" value="ECO:0007669"/>
    <property type="project" value="InterPro"/>
</dbReference>
<dbReference type="OrthoDB" id="26722at2759"/>
<gene>
    <name evidence="2" type="ORF">M407DRAFT_241845</name>
</gene>
<sequence length="75" mass="8638">MTGGRLIRAVIEGETPNREGYQFAYPPAIVDELWQLMNDCWRLAPIDRPTMAVVIERLHQIAVMMTGDSHQENRQ</sequence>
<dbReference type="Gene3D" id="1.10.510.10">
    <property type="entry name" value="Transferase(Phosphotransferase) domain 1"/>
    <property type="match status" value="1"/>
</dbReference>
<reference evidence="3" key="2">
    <citation type="submission" date="2015-01" db="EMBL/GenBank/DDBJ databases">
        <title>Evolutionary Origins and Diversification of the Mycorrhizal Mutualists.</title>
        <authorList>
            <consortium name="DOE Joint Genome Institute"/>
            <consortium name="Mycorrhizal Genomics Consortium"/>
            <person name="Kohler A."/>
            <person name="Kuo A."/>
            <person name="Nagy L.G."/>
            <person name="Floudas D."/>
            <person name="Copeland A."/>
            <person name="Barry K.W."/>
            <person name="Cichocki N."/>
            <person name="Veneault-Fourrey C."/>
            <person name="LaButti K."/>
            <person name="Lindquist E.A."/>
            <person name="Lipzen A."/>
            <person name="Lundell T."/>
            <person name="Morin E."/>
            <person name="Murat C."/>
            <person name="Riley R."/>
            <person name="Ohm R."/>
            <person name="Sun H."/>
            <person name="Tunlid A."/>
            <person name="Henrissat B."/>
            <person name="Grigoriev I.V."/>
            <person name="Hibbett D.S."/>
            <person name="Martin F."/>
        </authorList>
    </citation>
    <scope>NUCLEOTIDE SEQUENCE [LARGE SCALE GENOMIC DNA]</scope>
    <source>
        <strain evidence="3">MUT 4182</strain>
    </source>
</reference>
<dbReference type="Pfam" id="PF07714">
    <property type="entry name" value="PK_Tyr_Ser-Thr"/>
    <property type="match status" value="1"/>
</dbReference>
<dbReference type="InterPro" id="IPR011009">
    <property type="entry name" value="Kinase-like_dom_sf"/>
</dbReference>
<evidence type="ECO:0000313" key="2">
    <source>
        <dbReference type="EMBL" id="KIO31305.1"/>
    </source>
</evidence>
<evidence type="ECO:0000259" key="1">
    <source>
        <dbReference type="Pfam" id="PF07714"/>
    </source>
</evidence>
<name>A0A0C3QHJ1_9AGAM</name>